<dbReference type="GO" id="GO:0016301">
    <property type="term" value="F:kinase activity"/>
    <property type="evidence" value="ECO:0007669"/>
    <property type="project" value="UniProtKB-KW"/>
</dbReference>
<reference evidence="1" key="1">
    <citation type="journal article" date="2021" name="Proc. Natl. Acad. Sci. U.S.A.">
        <title>A Catalog of Tens of Thousands of Viruses from Human Metagenomes Reveals Hidden Associations with Chronic Diseases.</title>
        <authorList>
            <person name="Tisza M.J."/>
            <person name="Buck C.B."/>
        </authorList>
    </citation>
    <scope>NUCLEOTIDE SEQUENCE</scope>
    <source>
        <strain evidence="1">Ctrpg19</strain>
    </source>
</reference>
<proteinExistence type="predicted"/>
<sequence>MENKYEYVNHPSHYTAGGVEAIDVIEAWDLNFNLGSVVKYISRAGKKPSGSLDKDHKQLEDLKKALWYMNREVERLAKLVDKSK</sequence>
<evidence type="ECO:0000313" key="1">
    <source>
        <dbReference type="EMBL" id="DAD82652.1"/>
    </source>
</evidence>
<keyword evidence="1" id="KW-0418">Kinase</keyword>
<keyword evidence="1" id="KW-0808">Transferase</keyword>
<dbReference type="Pfam" id="PF11753">
    <property type="entry name" value="DUF3310"/>
    <property type="match status" value="1"/>
</dbReference>
<dbReference type="EMBL" id="BK014923">
    <property type="protein sequence ID" value="DAD82652.1"/>
    <property type="molecule type" value="Genomic_DNA"/>
</dbReference>
<dbReference type="InterPro" id="IPR021739">
    <property type="entry name" value="SaV-like"/>
</dbReference>
<protein>
    <submittedName>
        <fullName evidence="1">Nucelotide kinase</fullName>
    </submittedName>
</protein>
<organism evidence="1">
    <name type="scientific">Siphoviridae sp. ctrpg19</name>
    <dbReference type="NCBI Taxonomy" id="2826481"/>
    <lineage>
        <taxon>Viruses</taxon>
        <taxon>Duplodnaviria</taxon>
        <taxon>Heunggongvirae</taxon>
        <taxon>Uroviricota</taxon>
        <taxon>Caudoviricetes</taxon>
    </lineage>
</organism>
<accession>A0A8S5MK82</accession>
<name>A0A8S5MK82_9CAUD</name>